<dbReference type="SMART" id="SM00250">
    <property type="entry name" value="PLEC"/>
    <property type="match status" value="4"/>
</dbReference>
<evidence type="ECO:0000313" key="2">
    <source>
        <dbReference type="Proteomes" id="UP000749559"/>
    </source>
</evidence>
<accession>A0A8S4QEU6</accession>
<dbReference type="SUPFAM" id="SSF75399">
    <property type="entry name" value="Plakin repeat"/>
    <property type="match status" value="3"/>
</dbReference>
<dbReference type="Pfam" id="PF00681">
    <property type="entry name" value="Plectin"/>
    <property type="match status" value="2"/>
</dbReference>
<protein>
    <submittedName>
        <fullName evidence="1">Uncharacterized protein</fullName>
    </submittedName>
</protein>
<dbReference type="AlphaFoldDB" id="A0A8S4QEU6"/>
<comment type="caution">
    <text evidence="1">The sequence shown here is derived from an EMBL/GenBank/DDBJ whole genome shotgun (WGS) entry which is preliminary data.</text>
</comment>
<proteinExistence type="predicted"/>
<organism evidence="1 2">
    <name type="scientific">Owenia fusiformis</name>
    <name type="common">Polychaete worm</name>
    <dbReference type="NCBI Taxonomy" id="6347"/>
    <lineage>
        <taxon>Eukaryota</taxon>
        <taxon>Metazoa</taxon>
        <taxon>Spiralia</taxon>
        <taxon>Lophotrochozoa</taxon>
        <taxon>Annelida</taxon>
        <taxon>Polychaeta</taxon>
        <taxon>Sedentaria</taxon>
        <taxon>Canalipalpata</taxon>
        <taxon>Sabellida</taxon>
        <taxon>Oweniida</taxon>
        <taxon>Oweniidae</taxon>
        <taxon>Owenia</taxon>
    </lineage>
</organism>
<dbReference type="EMBL" id="CAIIXF020000052">
    <property type="protein sequence ID" value="CAH1802723.1"/>
    <property type="molecule type" value="Genomic_DNA"/>
</dbReference>
<evidence type="ECO:0000313" key="1">
    <source>
        <dbReference type="EMBL" id="CAH1802723.1"/>
    </source>
</evidence>
<reference evidence="1" key="1">
    <citation type="submission" date="2022-03" db="EMBL/GenBank/DDBJ databases">
        <authorList>
            <person name="Martin C."/>
        </authorList>
    </citation>
    <scope>NUCLEOTIDE SEQUENCE</scope>
</reference>
<name>A0A8S4QEU6_OWEFU</name>
<gene>
    <name evidence="1" type="ORF">OFUS_LOCUS26373</name>
</gene>
<sequence>MFMDASTGSRMSVKEATKLGLMAIVAAPILAGQAVVDTVKKGVQNVKSKEMVKRSADIVDFTKVKQFSSTTESRPRGMPIGEAIERGVVDKSTGAFTDPNTGVEMTLEEALDAGLIDPLSAELIDPRTSKLFNLKEAIEKGLLDSTGHYVDPKTGHKLSLGEAVNEHTIRKKHIPEQEPSTRTTTVKEQTKMAVGAVIDPRTNQEISPEKALQDGIIDHDAGLYINPVTREKIPIASAVELGLIKGKVIDSIVSREEIIQSGTLAKTQVAEHMQFHIESMIDPRTNKPISVQKAINEGILDHTSGMYKNPKTGQRMTIEEAVEQGLSMQRRLMLFRKKQQLLVV</sequence>
<dbReference type="InterPro" id="IPR001101">
    <property type="entry name" value="Plectin_repeat"/>
</dbReference>
<dbReference type="GO" id="GO:0005856">
    <property type="term" value="C:cytoskeleton"/>
    <property type="evidence" value="ECO:0007669"/>
    <property type="project" value="InterPro"/>
</dbReference>
<dbReference type="Gene3D" id="3.90.1290.10">
    <property type="entry name" value="Plakin repeat"/>
    <property type="match status" value="3"/>
</dbReference>
<keyword evidence="2" id="KW-1185">Reference proteome</keyword>
<dbReference type="InterPro" id="IPR035915">
    <property type="entry name" value="Plakin_repeat_sf"/>
</dbReference>
<dbReference type="OrthoDB" id="18740at2759"/>
<dbReference type="Proteomes" id="UP000749559">
    <property type="component" value="Unassembled WGS sequence"/>
</dbReference>